<evidence type="ECO:0000256" key="2">
    <source>
        <dbReference type="ARBA" id="ARBA00023235"/>
    </source>
</evidence>
<accession>A0A8J2JFI2</accession>
<dbReference type="AlphaFoldDB" id="A0A8J2JFI2"/>
<dbReference type="PANTHER" id="PTHR13767:SF2">
    <property type="entry name" value="PSEUDOURIDYLATE SYNTHASE TRUB1"/>
    <property type="match status" value="1"/>
</dbReference>
<dbReference type="EMBL" id="CAJVCH010034129">
    <property type="protein sequence ID" value="CAG7714502.1"/>
    <property type="molecule type" value="Genomic_DNA"/>
</dbReference>
<dbReference type="GO" id="GO:0005634">
    <property type="term" value="C:nucleus"/>
    <property type="evidence" value="ECO:0007669"/>
    <property type="project" value="TreeGrafter"/>
</dbReference>
<keyword evidence="6" id="KW-1185">Reference proteome</keyword>
<evidence type="ECO:0000313" key="5">
    <source>
        <dbReference type="EMBL" id="CAG7714502.1"/>
    </source>
</evidence>
<evidence type="ECO:0000313" key="6">
    <source>
        <dbReference type="Proteomes" id="UP000708208"/>
    </source>
</evidence>
<reference evidence="5" key="1">
    <citation type="submission" date="2021-06" db="EMBL/GenBank/DDBJ databases">
        <authorList>
            <person name="Hodson N. C."/>
            <person name="Mongue J. A."/>
            <person name="Jaron S. K."/>
        </authorList>
    </citation>
    <scope>NUCLEOTIDE SEQUENCE</scope>
</reference>
<protein>
    <submittedName>
        <fullName evidence="5">Uncharacterized protein</fullName>
    </submittedName>
</protein>
<gene>
    <name evidence="5" type="ORF">AFUS01_LOCUS5362</name>
</gene>
<dbReference type="NCBIfam" id="TIGR00431">
    <property type="entry name" value="TruB"/>
    <property type="match status" value="1"/>
</dbReference>
<keyword evidence="1" id="KW-0819">tRNA processing</keyword>
<feature type="domain" description="Pseudouridine synthase II N-terminal" evidence="3">
    <location>
        <begin position="53"/>
        <end position="194"/>
    </location>
</feature>
<dbReference type="InterPro" id="IPR014780">
    <property type="entry name" value="tRNA_psdUridine_synth_TruB"/>
</dbReference>
<evidence type="ECO:0000259" key="4">
    <source>
        <dbReference type="Pfam" id="PF16198"/>
    </source>
</evidence>
<proteinExistence type="predicted"/>
<evidence type="ECO:0000259" key="3">
    <source>
        <dbReference type="Pfam" id="PF01509"/>
    </source>
</evidence>
<dbReference type="OrthoDB" id="8248391at2759"/>
<dbReference type="InterPro" id="IPR032819">
    <property type="entry name" value="TruB_C"/>
</dbReference>
<dbReference type="InterPro" id="IPR002501">
    <property type="entry name" value="PsdUridine_synth_N"/>
</dbReference>
<keyword evidence="2" id="KW-0413">Isomerase</keyword>
<name>A0A8J2JFI2_9HEXA</name>
<dbReference type="PANTHER" id="PTHR13767">
    <property type="entry name" value="TRNA-PSEUDOURIDINE SYNTHASE"/>
    <property type="match status" value="1"/>
</dbReference>
<comment type="caution">
    <text evidence="5">The sequence shown here is derived from an EMBL/GenBank/DDBJ whole genome shotgun (WGS) entry which is preliminary data.</text>
</comment>
<dbReference type="Pfam" id="PF16198">
    <property type="entry name" value="TruB_C_2"/>
    <property type="match status" value="1"/>
</dbReference>
<dbReference type="Pfam" id="PF01509">
    <property type="entry name" value="TruB_N"/>
    <property type="match status" value="1"/>
</dbReference>
<feature type="domain" description="tRNA pseudouridylate synthase B C-terminal" evidence="4">
    <location>
        <begin position="195"/>
        <end position="228"/>
    </location>
</feature>
<dbReference type="GO" id="GO:0003723">
    <property type="term" value="F:RNA binding"/>
    <property type="evidence" value="ECO:0007669"/>
    <property type="project" value="InterPro"/>
</dbReference>
<dbReference type="Proteomes" id="UP000708208">
    <property type="component" value="Unassembled WGS sequence"/>
</dbReference>
<organism evidence="5 6">
    <name type="scientific">Allacma fusca</name>
    <dbReference type="NCBI Taxonomy" id="39272"/>
    <lineage>
        <taxon>Eukaryota</taxon>
        <taxon>Metazoa</taxon>
        <taxon>Ecdysozoa</taxon>
        <taxon>Arthropoda</taxon>
        <taxon>Hexapoda</taxon>
        <taxon>Collembola</taxon>
        <taxon>Symphypleona</taxon>
        <taxon>Sminthuridae</taxon>
        <taxon>Allacma</taxon>
    </lineage>
</organism>
<dbReference type="GO" id="GO:1990481">
    <property type="term" value="P:mRNA pseudouridine synthesis"/>
    <property type="evidence" value="ECO:0007669"/>
    <property type="project" value="TreeGrafter"/>
</dbReference>
<evidence type="ECO:0000256" key="1">
    <source>
        <dbReference type="ARBA" id="ARBA00022694"/>
    </source>
</evidence>
<dbReference type="GO" id="GO:0009982">
    <property type="term" value="F:pseudouridine synthase activity"/>
    <property type="evidence" value="ECO:0007669"/>
    <property type="project" value="InterPro"/>
</dbReference>
<dbReference type="GO" id="GO:0006400">
    <property type="term" value="P:tRNA modification"/>
    <property type="evidence" value="ECO:0007669"/>
    <property type="project" value="TreeGrafter"/>
</dbReference>
<sequence>MLIPTTRETVSLLRSGIFAVNKIKGVTSAETLNRLKVIIRDGLEPEFHGYPLRMGHGGTLDLSAVGVLVVGVNWGCKKLPSMLHGSKSYVVVGQLGIATDTYNETGQVIDELPCAHVKEKDLQDALKTFVGDIWQTPPVYSALKLNRRRYSDLAREGIQVTPKERKVRCYSAECTDFSPPFFTLHVRCGGGFYIRSLVHDLGKALNTCAYVRQLQRIQQGPFTLHDCLSENEWTTGNILNSILLCKLKFSQYTNRTKHKG</sequence>